<keyword evidence="5" id="KW-0472">Membrane</keyword>
<keyword evidence="5" id="KW-0812">Transmembrane</keyword>
<feature type="compositionally biased region" description="Polar residues" evidence="4">
    <location>
        <begin position="19"/>
        <end position="39"/>
    </location>
</feature>
<keyword evidence="3" id="KW-0808">Transferase</keyword>
<dbReference type="Proteomes" id="UP000294003">
    <property type="component" value="Unassembled WGS sequence"/>
</dbReference>
<protein>
    <submittedName>
        <fullName evidence="6">Uncharacterized protein</fullName>
    </submittedName>
</protein>
<organism evidence="6 7">
    <name type="scientific">Monosporascus cannonballus</name>
    <dbReference type="NCBI Taxonomy" id="155416"/>
    <lineage>
        <taxon>Eukaryota</taxon>
        <taxon>Fungi</taxon>
        <taxon>Dikarya</taxon>
        <taxon>Ascomycota</taxon>
        <taxon>Pezizomycotina</taxon>
        <taxon>Sordariomycetes</taxon>
        <taxon>Xylariomycetidae</taxon>
        <taxon>Xylariales</taxon>
        <taxon>Xylariales incertae sedis</taxon>
        <taxon>Monosporascus</taxon>
    </lineage>
</organism>
<evidence type="ECO:0000256" key="4">
    <source>
        <dbReference type="SAM" id="MobiDB-lite"/>
    </source>
</evidence>
<sequence>MPASYQRHHATGSRGGQGTRSPVQPSTQWAGSSRSQARTSGAVVHASEDSLVPSQELEGRPRNANRTPGWALLARRIRRRFSLRQLSIFAVLAFVIFSGAWVMRRDMKYPSFGDVTPVDAYFPRIPELPAVVRAETESTKPKPAQWLRDNTHTTVDSLSSEEIRSLQATRPKAAFVALVRSSELADMLDSISQIEARFNSRVTHRYDWVFFSDEEFTEAFKAAVTNATSSQCYFELIPPDHWKVPSWIDKSRFDVGRQFQDSTGICKAWLESYHHMRRWSSGLFALDKRLATYNYYWRVEAGVQYKCDINYDVFRFMQDNDMAYGSNVAVLEDQRAIHSLWDRTREFILANMDMVDDEARVSWLLGACVDEDDVAEEDTNTRLLLAGREYNNCQPYSNFEVGSLDFFRSKEHQAYFDHIDKNGGFYYERWGDAPIHNLSVTMFLPQRRVWFFRDISYARGLCQQCPPHKPKACADPKSNVGRNREALGRSSSEGTPKLVSDGPPKARSKEIANVPGKEVSTELKIMAPTHRLWEIMSRDVGRQQRLIPVLACGCTVTHLDEDFSKLAPSESKQRKPSNTCIRRWLGGKLLGKRPGWTRQAEIAAGGDGYGGYVLDGLLSNPFTEPREKSVLTANRNSSNFRMNPSRVHPTSQRSPV</sequence>
<dbReference type="PANTHER" id="PTHR31121:SF7">
    <property type="entry name" value="MANNOSYLTRANSFERASE KTR4-RELATED"/>
    <property type="match status" value="1"/>
</dbReference>
<name>A0ABY0HE92_9PEZI</name>
<feature type="transmembrane region" description="Helical" evidence="5">
    <location>
        <begin position="86"/>
        <end position="103"/>
    </location>
</feature>
<reference evidence="6 7" key="1">
    <citation type="submission" date="2018-06" db="EMBL/GenBank/DDBJ databases">
        <title>Complete Genomes of Monosporascus.</title>
        <authorList>
            <person name="Robinson A.J."/>
            <person name="Natvig D.O."/>
        </authorList>
    </citation>
    <scope>NUCLEOTIDE SEQUENCE [LARGE SCALE GENOMIC DNA]</scope>
    <source>
        <strain evidence="6 7">CBS 609.92</strain>
    </source>
</reference>
<gene>
    <name evidence="6" type="ORF">DL762_002205</name>
</gene>
<evidence type="ECO:0000313" key="7">
    <source>
        <dbReference type="Proteomes" id="UP000294003"/>
    </source>
</evidence>
<comment type="caution">
    <text evidence="6">The sequence shown here is derived from an EMBL/GenBank/DDBJ whole genome shotgun (WGS) entry which is preliminary data.</text>
</comment>
<evidence type="ECO:0000313" key="6">
    <source>
        <dbReference type="EMBL" id="RYO91479.1"/>
    </source>
</evidence>
<dbReference type="EMBL" id="QJNS01000041">
    <property type="protein sequence ID" value="RYO91479.1"/>
    <property type="molecule type" value="Genomic_DNA"/>
</dbReference>
<evidence type="ECO:0000256" key="3">
    <source>
        <dbReference type="ARBA" id="ARBA00022679"/>
    </source>
</evidence>
<feature type="region of interest" description="Disordered" evidence="4">
    <location>
        <begin position="632"/>
        <end position="656"/>
    </location>
</feature>
<feature type="compositionally biased region" description="Basic residues" evidence="4">
    <location>
        <begin position="1"/>
        <end position="11"/>
    </location>
</feature>
<dbReference type="InterPro" id="IPR002685">
    <property type="entry name" value="Glyco_trans_15"/>
</dbReference>
<dbReference type="Pfam" id="PF01793">
    <property type="entry name" value="Glyco_transf_15"/>
    <property type="match status" value="1"/>
</dbReference>
<keyword evidence="7" id="KW-1185">Reference proteome</keyword>
<dbReference type="Gene3D" id="3.90.550.10">
    <property type="entry name" value="Spore Coat Polysaccharide Biosynthesis Protein SpsA, Chain A"/>
    <property type="match status" value="1"/>
</dbReference>
<feature type="region of interest" description="Disordered" evidence="4">
    <location>
        <begin position="467"/>
        <end position="509"/>
    </location>
</feature>
<evidence type="ECO:0000256" key="5">
    <source>
        <dbReference type="SAM" id="Phobius"/>
    </source>
</evidence>
<evidence type="ECO:0000256" key="2">
    <source>
        <dbReference type="ARBA" id="ARBA00022676"/>
    </source>
</evidence>
<dbReference type="InterPro" id="IPR029044">
    <property type="entry name" value="Nucleotide-diphossugar_trans"/>
</dbReference>
<feature type="region of interest" description="Disordered" evidence="4">
    <location>
        <begin position="1"/>
        <end position="65"/>
    </location>
</feature>
<keyword evidence="2" id="KW-0328">Glycosyltransferase</keyword>
<keyword evidence="5" id="KW-1133">Transmembrane helix</keyword>
<evidence type="ECO:0000256" key="1">
    <source>
        <dbReference type="ARBA" id="ARBA00007677"/>
    </source>
</evidence>
<dbReference type="SUPFAM" id="SSF53448">
    <property type="entry name" value="Nucleotide-diphospho-sugar transferases"/>
    <property type="match status" value="1"/>
</dbReference>
<accession>A0ABY0HE92</accession>
<proteinExistence type="inferred from homology"/>
<comment type="similarity">
    <text evidence="1">Belongs to the glycosyltransferase 15 family.</text>
</comment>
<dbReference type="PANTHER" id="PTHR31121">
    <property type="entry name" value="ALPHA-1,2 MANNOSYLTRANSFERASE KTR1"/>
    <property type="match status" value="1"/>
</dbReference>